<name>A0A2T0WV81_9BACT</name>
<comment type="caution">
    <text evidence="1">The sequence shown here is derived from an EMBL/GenBank/DDBJ whole genome shotgun (WGS) entry which is preliminary data.</text>
</comment>
<evidence type="ECO:0000313" key="1">
    <source>
        <dbReference type="EMBL" id="PRY90579.1"/>
    </source>
</evidence>
<organism evidence="1 2">
    <name type="scientific">Mongoliibacter ruber</name>
    <dbReference type="NCBI Taxonomy" id="1750599"/>
    <lineage>
        <taxon>Bacteria</taxon>
        <taxon>Pseudomonadati</taxon>
        <taxon>Bacteroidota</taxon>
        <taxon>Cytophagia</taxon>
        <taxon>Cytophagales</taxon>
        <taxon>Cyclobacteriaceae</taxon>
        <taxon>Mongoliibacter</taxon>
    </lineage>
</organism>
<reference evidence="1 2" key="1">
    <citation type="submission" date="2018-03" db="EMBL/GenBank/DDBJ databases">
        <title>Genomic Encyclopedia of Archaeal and Bacterial Type Strains, Phase II (KMG-II): from individual species to whole genera.</title>
        <authorList>
            <person name="Goeker M."/>
        </authorList>
    </citation>
    <scope>NUCLEOTIDE SEQUENCE [LARGE SCALE GENOMIC DNA]</scope>
    <source>
        <strain evidence="1 2">DSM 27929</strain>
    </source>
</reference>
<proteinExistence type="predicted"/>
<sequence length="88" mass="10189">MERRYSVLDEKTELEIQKLASTFFSEEEIMEILEVKELTSDMKRAIRKYKLKSEADTRAAVFEQALAGSSPAQTLAIKIIEADKRKEY</sequence>
<dbReference type="RefSeq" id="WP_106131818.1">
    <property type="nucleotide sequence ID" value="NZ_PVTR01000001.1"/>
</dbReference>
<protein>
    <submittedName>
        <fullName evidence="1">Uncharacterized protein</fullName>
    </submittedName>
</protein>
<dbReference type="EMBL" id="PVTR01000001">
    <property type="protein sequence ID" value="PRY90579.1"/>
    <property type="molecule type" value="Genomic_DNA"/>
</dbReference>
<dbReference type="AlphaFoldDB" id="A0A2T0WV81"/>
<gene>
    <name evidence="1" type="ORF">CLW00_101242</name>
</gene>
<evidence type="ECO:0000313" key="2">
    <source>
        <dbReference type="Proteomes" id="UP000238157"/>
    </source>
</evidence>
<accession>A0A2T0WV81</accession>
<keyword evidence="2" id="KW-1185">Reference proteome</keyword>
<dbReference type="Proteomes" id="UP000238157">
    <property type="component" value="Unassembled WGS sequence"/>
</dbReference>